<evidence type="ECO:0000313" key="2">
    <source>
        <dbReference type="EMBL" id="MDL2408658.1"/>
    </source>
</evidence>
<dbReference type="SUPFAM" id="SSF52540">
    <property type="entry name" value="P-loop containing nucleoside triphosphate hydrolases"/>
    <property type="match status" value="1"/>
</dbReference>
<dbReference type="Gene3D" id="3.40.50.300">
    <property type="entry name" value="P-loop containing nucleotide triphosphate hydrolases"/>
    <property type="match status" value="1"/>
</dbReference>
<comment type="caution">
    <text evidence="2">The sequence shown here is derived from an EMBL/GenBank/DDBJ whole genome shotgun (WGS) entry which is preliminary data.</text>
</comment>
<dbReference type="InterPro" id="IPR041682">
    <property type="entry name" value="AAA_14"/>
</dbReference>
<reference evidence="2" key="1">
    <citation type="submission" date="2023-06" db="EMBL/GenBank/DDBJ databases">
        <title>Phylogenetic Diversity of Rhizobium strains.</title>
        <authorList>
            <person name="Moura F.T."/>
            <person name="Helene L.C.F."/>
            <person name="Hungria M."/>
        </authorList>
    </citation>
    <scope>NUCLEOTIDE SEQUENCE</scope>
    <source>
        <strain evidence="2">CCGE524</strain>
    </source>
</reference>
<dbReference type="RefSeq" id="WP_285882167.1">
    <property type="nucleotide sequence ID" value="NZ_JARFYN010000037.1"/>
</dbReference>
<feature type="non-terminal residue" evidence="2">
    <location>
        <position position="54"/>
    </location>
</feature>
<evidence type="ECO:0000313" key="3">
    <source>
        <dbReference type="Proteomes" id="UP001172630"/>
    </source>
</evidence>
<evidence type="ECO:0000259" key="1">
    <source>
        <dbReference type="Pfam" id="PF13173"/>
    </source>
</evidence>
<name>A0ABT7KJ51_9HYPH</name>
<keyword evidence="3" id="KW-1185">Reference proteome</keyword>
<dbReference type="InterPro" id="IPR027417">
    <property type="entry name" value="P-loop_NTPase"/>
</dbReference>
<dbReference type="Proteomes" id="UP001172630">
    <property type="component" value="Unassembled WGS sequence"/>
</dbReference>
<feature type="domain" description="AAA" evidence="1">
    <location>
        <begin position="17"/>
        <end position="52"/>
    </location>
</feature>
<organism evidence="2 3">
    <name type="scientific">Rhizobium calliandrae</name>
    <dbReference type="NCBI Taxonomy" id="1312182"/>
    <lineage>
        <taxon>Bacteria</taxon>
        <taxon>Pseudomonadati</taxon>
        <taxon>Pseudomonadota</taxon>
        <taxon>Alphaproteobacteria</taxon>
        <taxon>Hyphomicrobiales</taxon>
        <taxon>Rhizobiaceae</taxon>
        <taxon>Rhizobium/Agrobacterium group</taxon>
        <taxon>Rhizobium</taxon>
    </lineage>
</organism>
<sequence length="54" mass="5976">MISRRISSELNELLDTRPAVALIGPRQVGKTTLALSIADHRPSIYLDLESDADR</sequence>
<accession>A0ABT7KJ51</accession>
<gene>
    <name evidence="2" type="ORF">PY650_24035</name>
</gene>
<dbReference type="EMBL" id="JARFYN010000037">
    <property type="protein sequence ID" value="MDL2408658.1"/>
    <property type="molecule type" value="Genomic_DNA"/>
</dbReference>
<protein>
    <submittedName>
        <fullName evidence="2">AAA family ATPase</fullName>
    </submittedName>
</protein>
<dbReference type="Pfam" id="PF13173">
    <property type="entry name" value="AAA_14"/>
    <property type="match status" value="1"/>
</dbReference>
<proteinExistence type="predicted"/>